<dbReference type="SUPFAM" id="SSF55785">
    <property type="entry name" value="PYP-like sensor domain (PAS domain)"/>
    <property type="match status" value="1"/>
</dbReference>
<dbReference type="PROSITE" id="PS00622">
    <property type="entry name" value="HTH_LUXR_1"/>
    <property type="match status" value="1"/>
</dbReference>
<keyword evidence="1" id="KW-0805">Transcription regulation</keyword>
<dbReference type="PROSITE" id="PS50043">
    <property type="entry name" value="HTH_LUXR_2"/>
    <property type="match status" value="1"/>
</dbReference>
<protein>
    <submittedName>
        <fullName evidence="5">PAS fold-containing protein</fullName>
    </submittedName>
</protein>
<dbReference type="SMART" id="SM00421">
    <property type="entry name" value="HTH_LUXR"/>
    <property type="match status" value="1"/>
</dbReference>
<dbReference type="Gene3D" id="3.30.450.20">
    <property type="entry name" value="PAS domain"/>
    <property type="match status" value="1"/>
</dbReference>
<dbReference type="InterPro" id="IPR000792">
    <property type="entry name" value="Tscrpt_reg_LuxR_C"/>
</dbReference>
<reference evidence="5 6" key="1">
    <citation type="submission" date="2017-05" db="EMBL/GenBank/DDBJ databases">
        <authorList>
            <person name="Varghese N."/>
            <person name="Submissions S."/>
        </authorList>
    </citation>
    <scope>NUCLEOTIDE SEQUENCE [LARGE SCALE GENOMIC DNA]</scope>
    <source>
        <strain evidence="5 6">DSM 25457</strain>
    </source>
</reference>
<sequence length="259" mass="29108">MAAVRLLGDSPITHQPPQASFRNVTQISRTTDAKTQQHRIDPPEIDPASLWSAMTQSKGIGVCVTDAEGRLLFVNDTAMVLFSKESNIEYQGKSISDFHSPQYVKERLTMIGRVLDEGRPLAMNHVYHGKRIHSTVWPIRDTKPPFNRVVVVSKTEAGLLFDQSPETVELIETQFIDFGPLDVLTKREVEVAILLGHGMSVPKVAKLLHRSPKTIERHKSSITQKLKLRGQAELIMTISEMGLDLDDLKLQRLPMPRDD</sequence>
<evidence type="ECO:0000256" key="1">
    <source>
        <dbReference type="ARBA" id="ARBA00023015"/>
    </source>
</evidence>
<evidence type="ECO:0000256" key="2">
    <source>
        <dbReference type="ARBA" id="ARBA00023125"/>
    </source>
</evidence>
<dbReference type="InterPro" id="IPR036388">
    <property type="entry name" value="WH-like_DNA-bd_sf"/>
</dbReference>
<evidence type="ECO:0000256" key="3">
    <source>
        <dbReference type="ARBA" id="ARBA00023163"/>
    </source>
</evidence>
<evidence type="ECO:0000313" key="6">
    <source>
        <dbReference type="Proteomes" id="UP001158067"/>
    </source>
</evidence>
<dbReference type="Pfam" id="PF08448">
    <property type="entry name" value="PAS_4"/>
    <property type="match status" value="1"/>
</dbReference>
<organism evidence="5 6">
    <name type="scientific">Neorhodopirellula lusitana</name>
    <dbReference type="NCBI Taxonomy" id="445327"/>
    <lineage>
        <taxon>Bacteria</taxon>
        <taxon>Pseudomonadati</taxon>
        <taxon>Planctomycetota</taxon>
        <taxon>Planctomycetia</taxon>
        <taxon>Pirellulales</taxon>
        <taxon>Pirellulaceae</taxon>
        <taxon>Neorhodopirellula</taxon>
    </lineage>
</organism>
<keyword evidence="6" id="KW-1185">Reference proteome</keyword>
<dbReference type="SMART" id="SM00091">
    <property type="entry name" value="PAS"/>
    <property type="match status" value="1"/>
</dbReference>
<dbReference type="CDD" id="cd06170">
    <property type="entry name" value="LuxR_C_like"/>
    <property type="match status" value="1"/>
</dbReference>
<dbReference type="InterPro" id="IPR035965">
    <property type="entry name" value="PAS-like_dom_sf"/>
</dbReference>
<dbReference type="SUPFAM" id="SSF46894">
    <property type="entry name" value="C-terminal effector domain of the bipartite response regulators"/>
    <property type="match status" value="1"/>
</dbReference>
<dbReference type="Proteomes" id="UP001158067">
    <property type="component" value="Unassembled WGS sequence"/>
</dbReference>
<dbReference type="Pfam" id="PF00196">
    <property type="entry name" value="GerE"/>
    <property type="match status" value="1"/>
</dbReference>
<dbReference type="InterPro" id="IPR013656">
    <property type="entry name" value="PAS_4"/>
</dbReference>
<dbReference type="EMBL" id="FXUG01000001">
    <property type="protein sequence ID" value="SMP42601.1"/>
    <property type="molecule type" value="Genomic_DNA"/>
</dbReference>
<dbReference type="InterPro" id="IPR000014">
    <property type="entry name" value="PAS"/>
</dbReference>
<accession>A0ABY1PRR4</accession>
<dbReference type="Gene3D" id="1.10.10.10">
    <property type="entry name" value="Winged helix-like DNA-binding domain superfamily/Winged helix DNA-binding domain"/>
    <property type="match status" value="1"/>
</dbReference>
<gene>
    <name evidence="5" type="ORF">SAMN06265222_101808</name>
</gene>
<evidence type="ECO:0000259" key="4">
    <source>
        <dbReference type="PROSITE" id="PS50043"/>
    </source>
</evidence>
<keyword evidence="3" id="KW-0804">Transcription</keyword>
<name>A0ABY1PRR4_9BACT</name>
<proteinExistence type="predicted"/>
<keyword evidence="2" id="KW-0238">DNA-binding</keyword>
<dbReference type="InterPro" id="IPR016032">
    <property type="entry name" value="Sig_transdc_resp-reg_C-effctor"/>
</dbReference>
<feature type="domain" description="HTH luxR-type" evidence="4">
    <location>
        <begin position="177"/>
        <end position="242"/>
    </location>
</feature>
<dbReference type="CDD" id="cd00130">
    <property type="entry name" value="PAS"/>
    <property type="match status" value="1"/>
</dbReference>
<dbReference type="PRINTS" id="PR00038">
    <property type="entry name" value="HTHLUXR"/>
</dbReference>
<dbReference type="PANTHER" id="PTHR44688">
    <property type="entry name" value="DNA-BINDING TRANSCRIPTIONAL ACTIVATOR DEVR_DOSR"/>
    <property type="match status" value="1"/>
</dbReference>
<dbReference type="PANTHER" id="PTHR44688:SF16">
    <property type="entry name" value="DNA-BINDING TRANSCRIPTIONAL ACTIVATOR DEVR_DOSR"/>
    <property type="match status" value="1"/>
</dbReference>
<comment type="caution">
    <text evidence="5">The sequence shown here is derived from an EMBL/GenBank/DDBJ whole genome shotgun (WGS) entry which is preliminary data.</text>
</comment>
<evidence type="ECO:0000313" key="5">
    <source>
        <dbReference type="EMBL" id="SMP42601.1"/>
    </source>
</evidence>